<reference evidence="2 3" key="1">
    <citation type="journal article" date="2014" name="Agronomy (Basel)">
        <title>A Draft Genome Sequence for Ensete ventricosum, the Drought-Tolerant Tree Against Hunger.</title>
        <authorList>
            <person name="Harrison J."/>
            <person name="Moore K.A."/>
            <person name="Paszkiewicz K."/>
            <person name="Jones T."/>
            <person name="Grant M."/>
            <person name="Ambacheew D."/>
            <person name="Muzemil S."/>
            <person name="Studholme D.J."/>
        </authorList>
    </citation>
    <scope>NUCLEOTIDE SEQUENCE [LARGE SCALE GENOMIC DNA]</scope>
</reference>
<dbReference type="PANTHER" id="PTHR31681">
    <property type="entry name" value="C2H2-LIKE ZINC FINGER PROTEIN"/>
    <property type="match status" value="1"/>
</dbReference>
<protein>
    <submittedName>
        <fullName evidence="2">Uncharacterized protein</fullName>
    </submittedName>
</protein>
<dbReference type="AlphaFoldDB" id="A0A426Z616"/>
<evidence type="ECO:0000313" key="2">
    <source>
        <dbReference type="EMBL" id="RRT59396.1"/>
    </source>
</evidence>
<feature type="compositionally biased region" description="Low complexity" evidence="1">
    <location>
        <begin position="26"/>
        <end position="39"/>
    </location>
</feature>
<dbReference type="EMBL" id="AMZH03008230">
    <property type="protein sequence ID" value="RRT59396.1"/>
    <property type="molecule type" value="Genomic_DNA"/>
</dbReference>
<feature type="region of interest" description="Disordered" evidence="1">
    <location>
        <begin position="16"/>
        <end position="41"/>
    </location>
</feature>
<gene>
    <name evidence="2" type="ORF">B296_00040378</name>
</gene>
<comment type="caution">
    <text evidence="2">The sequence shown here is derived from an EMBL/GenBank/DDBJ whole genome shotgun (WGS) entry which is preliminary data.</text>
</comment>
<feature type="compositionally biased region" description="Basic and acidic residues" evidence="1">
    <location>
        <begin position="271"/>
        <end position="287"/>
    </location>
</feature>
<evidence type="ECO:0000313" key="3">
    <source>
        <dbReference type="Proteomes" id="UP000287651"/>
    </source>
</evidence>
<proteinExistence type="predicted"/>
<feature type="compositionally biased region" description="Basic residues" evidence="1">
    <location>
        <begin position="71"/>
        <end position="87"/>
    </location>
</feature>
<dbReference type="Proteomes" id="UP000287651">
    <property type="component" value="Unassembled WGS sequence"/>
</dbReference>
<accession>A0A426Z616</accession>
<dbReference type="PANTHER" id="PTHR31681:SF47">
    <property type="entry name" value="SULFATED SURFACE-LIKE GLYCOPROTEIN"/>
    <property type="match status" value="1"/>
</dbReference>
<sequence length="322" mass="33785">MATGWVKSLHCKSNAVEDVAYPPTPSSSSSRKPLLSSVSCGNSSHAVKDVVSLVPKRSSSASSSSSFAEKHRSKTRAKHHTRPRPARPSKPPQASRVLVGPTHANPFPTLAELPAGHSSRRVVEIIFSSSWASSSSSSSSGNGGAAAFPGEIEMLFRVHNPARTVVRFEEYRAAVRARAHNDARCAADGNEMMRFYCGSGAGCVYDAGVACGAVCSAGRKVEGVRTFAGSGGAHAYGGGGARRCACVRRWRGRATVDAGVPGHCGPGEGRVEPRLGGRVGEPGERRARGIGSQSSAPLLPYHLPALNLTINDYFLLLKISLP</sequence>
<organism evidence="2 3">
    <name type="scientific">Ensete ventricosum</name>
    <name type="common">Abyssinian banana</name>
    <name type="synonym">Musa ensete</name>
    <dbReference type="NCBI Taxonomy" id="4639"/>
    <lineage>
        <taxon>Eukaryota</taxon>
        <taxon>Viridiplantae</taxon>
        <taxon>Streptophyta</taxon>
        <taxon>Embryophyta</taxon>
        <taxon>Tracheophyta</taxon>
        <taxon>Spermatophyta</taxon>
        <taxon>Magnoliopsida</taxon>
        <taxon>Liliopsida</taxon>
        <taxon>Zingiberales</taxon>
        <taxon>Musaceae</taxon>
        <taxon>Ensete</taxon>
    </lineage>
</organism>
<feature type="region of interest" description="Disordered" evidence="1">
    <location>
        <begin position="54"/>
        <end position="113"/>
    </location>
</feature>
<feature type="region of interest" description="Disordered" evidence="1">
    <location>
        <begin position="271"/>
        <end position="291"/>
    </location>
</feature>
<name>A0A426Z616_ENSVE</name>
<evidence type="ECO:0000256" key="1">
    <source>
        <dbReference type="SAM" id="MobiDB-lite"/>
    </source>
</evidence>